<dbReference type="AlphaFoldDB" id="A0A0M2F3M1"/>
<protein>
    <submittedName>
        <fullName evidence="1">Uncharacterized protein</fullName>
    </submittedName>
</protein>
<accession>A0A0M2F3M1</accession>
<name>A0A0M2F3M1_9GAMM</name>
<dbReference type="RefSeq" id="WP_039315301.1">
    <property type="nucleotide sequence ID" value="NZ_JQOD01000002.1"/>
</dbReference>
<proteinExistence type="predicted"/>
<gene>
    <name evidence="1" type="ORF">KU74_12185</name>
</gene>
<comment type="caution">
    <text evidence="1">The sequence shown here is derived from an EMBL/GenBank/DDBJ whole genome shotgun (WGS) entry which is preliminary data.</text>
</comment>
<evidence type="ECO:0000313" key="1">
    <source>
        <dbReference type="EMBL" id="KGA34230.1"/>
    </source>
</evidence>
<evidence type="ECO:0000313" key="2">
    <source>
        <dbReference type="Proteomes" id="UP000029435"/>
    </source>
</evidence>
<dbReference type="Proteomes" id="UP000029435">
    <property type="component" value="Unassembled WGS sequence"/>
</dbReference>
<reference evidence="1 2" key="1">
    <citation type="submission" date="2014-08" db="EMBL/GenBank/DDBJ databases">
        <title>Genome sequences of NCPPB Pectobacterium isolates.</title>
        <authorList>
            <person name="Glover R.H."/>
            <person name="Sapp M."/>
            <person name="Elphinstone J."/>
        </authorList>
    </citation>
    <scope>NUCLEOTIDE SEQUENCE [LARGE SCALE GENOMIC DNA]</scope>
    <source>
        <strain evidence="1 2">LMG 21372</strain>
    </source>
</reference>
<dbReference type="OrthoDB" id="6421503at2"/>
<organism evidence="1 2">
    <name type="scientific">Pectobacterium brasiliense</name>
    <dbReference type="NCBI Taxonomy" id="180957"/>
    <lineage>
        <taxon>Bacteria</taxon>
        <taxon>Pseudomonadati</taxon>
        <taxon>Pseudomonadota</taxon>
        <taxon>Gammaproteobacteria</taxon>
        <taxon>Enterobacterales</taxon>
        <taxon>Pectobacteriaceae</taxon>
        <taxon>Pectobacterium</taxon>
    </lineage>
</organism>
<dbReference type="EMBL" id="JQOD01000002">
    <property type="protein sequence ID" value="KGA34230.1"/>
    <property type="molecule type" value="Genomic_DNA"/>
</dbReference>
<sequence>MHQAEIAKLIQRVALDSREPNLIKNIQSACLKKQAFCFGADDTRIVLRPRSYYGIPYVVVWLGASTRKDALAYWLPNVQELTRMAGGRWAEFYTARKGFIRVARRLGFERLPDEFGLMKFKISV</sequence>